<keyword evidence="5 7" id="KW-1133">Transmembrane helix</keyword>
<dbReference type="AlphaFoldDB" id="A0A7X6S480"/>
<dbReference type="InterPro" id="IPR035906">
    <property type="entry name" value="MetI-like_sf"/>
</dbReference>
<dbReference type="Proteomes" id="UP000549765">
    <property type="component" value="Unassembled WGS sequence"/>
</dbReference>
<evidence type="ECO:0000256" key="3">
    <source>
        <dbReference type="ARBA" id="ARBA00022475"/>
    </source>
</evidence>
<gene>
    <name evidence="9" type="ORF">HF964_07865</name>
</gene>
<feature type="transmembrane region" description="Helical" evidence="7">
    <location>
        <begin position="106"/>
        <end position="126"/>
    </location>
</feature>
<evidence type="ECO:0000313" key="9">
    <source>
        <dbReference type="EMBL" id="NKZ24707.1"/>
    </source>
</evidence>
<dbReference type="PROSITE" id="PS50928">
    <property type="entry name" value="ABC_TM1"/>
    <property type="match status" value="1"/>
</dbReference>
<sequence>MNKRNLTKGLSYLILFLGALIMLIPFLWMVDTALKTAPETVQTPPTWFPKHWQFNNFVLAFKAAPFITYFINSIIVTFLTTLGQLVTTILAAFAFAKLNFFGKRPLFLICIGTMMIPGEILIIPNFVTLSHLHLINTYGALILPWLASVFSVFTLRQTFMSISDELYYAAKIDGSSDWNFLWNIMVPLSKSSIIAIVILQIIGSWNSFMWPLIVTNTDNLRTLPVGLSTFTSDAGTEFQLLMAASTIIIVPIIIVYILLQKHIIEGVSKAGLKA</sequence>
<dbReference type="PANTHER" id="PTHR43744:SF12">
    <property type="entry name" value="ABC TRANSPORTER PERMEASE PROTEIN MG189-RELATED"/>
    <property type="match status" value="1"/>
</dbReference>
<keyword evidence="2 7" id="KW-0813">Transport</keyword>
<evidence type="ECO:0000256" key="6">
    <source>
        <dbReference type="ARBA" id="ARBA00023136"/>
    </source>
</evidence>
<evidence type="ECO:0000313" key="10">
    <source>
        <dbReference type="Proteomes" id="UP000549765"/>
    </source>
</evidence>
<organism evidence="9 10">
    <name type="scientific">Periweissella fabalis</name>
    <dbReference type="NCBI Taxonomy" id="1070421"/>
    <lineage>
        <taxon>Bacteria</taxon>
        <taxon>Bacillati</taxon>
        <taxon>Bacillota</taxon>
        <taxon>Bacilli</taxon>
        <taxon>Lactobacillales</taxon>
        <taxon>Lactobacillaceae</taxon>
        <taxon>Periweissella</taxon>
    </lineage>
</organism>
<proteinExistence type="inferred from homology"/>
<dbReference type="CDD" id="cd06261">
    <property type="entry name" value="TM_PBP2"/>
    <property type="match status" value="1"/>
</dbReference>
<feature type="transmembrane region" description="Helical" evidence="7">
    <location>
        <begin position="66"/>
        <end position="94"/>
    </location>
</feature>
<evidence type="ECO:0000256" key="7">
    <source>
        <dbReference type="RuleBase" id="RU363032"/>
    </source>
</evidence>
<evidence type="ECO:0000256" key="1">
    <source>
        <dbReference type="ARBA" id="ARBA00004651"/>
    </source>
</evidence>
<feature type="transmembrane region" description="Helical" evidence="7">
    <location>
        <begin position="12"/>
        <end position="30"/>
    </location>
</feature>
<dbReference type="EMBL" id="JAAXPN010000009">
    <property type="protein sequence ID" value="NKZ24707.1"/>
    <property type="molecule type" value="Genomic_DNA"/>
</dbReference>
<feature type="domain" description="ABC transmembrane type-1" evidence="8">
    <location>
        <begin position="70"/>
        <end position="259"/>
    </location>
</feature>
<dbReference type="SUPFAM" id="SSF161098">
    <property type="entry name" value="MetI-like"/>
    <property type="match status" value="1"/>
</dbReference>
<dbReference type="Pfam" id="PF00528">
    <property type="entry name" value="BPD_transp_1"/>
    <property type="match status" value="1"/>
</dbReference>
<evidence type="ECO:0000256" key="2">
    <source>
        <dbReference type="ARBA" id="ARBA00022448"/>
    </source>
</evidence>
<keyword evidence="6 7" id="KW-0472">Membrane</keyword>
<comment type="caution">
    <text evidence="9">The sequence shown here is derived from an EMBL/GenBank/DDBJ whole genome shotgun (WGS) entry which is preliminary data.</text>
</comment>
<evidence type="ECO:0000259" key="8">
    <source>
        <dbReference type="PROSITE" id="PS50928"/>
    </source>
</evidence>
<feature type="transmembrane region" description="Helical" evidence="7">
    <location>
        <begin position="238"/>
        <end position="259"/>
    </location>
</feature>
<feature type="transmembrane region" description="Helical" evidence="7">
    <location>
        <begin position="180"/>
        <end position="202"/>
    </location>
</feature>
<feature type="transmembrane region" description="Helical" evidence="7">
    <location>
        <begin position="138"/>
        <end position="159"/>
    </location>
</feature>
<comment type="similarity">
    <text evidence="7">Belongs to the binding-protein-dependent transport system permease family.</text>
</comment>
<keyword evidence="4 7" id="KW-0812">Transmembrane</keyword>
<reference evidence="9 10" key="1">
    <citation type="submission" date="2020-04" db="EMBL/GenBank/DDBJ databases">
        <title>MicrobeNet Type strains.</title>
        <authorList>
            <person name="Nicholson A.C."/>
        </authorList>
    </citation>
    <scope>NUCLEOTIDE SEQUENCE [LARGE SCALE GENOMIC DNA]</scope>
    <source>
        <strain evidence="9 10">CCUG 61472</strain>
    </source>
</reference>
<dbReference type="GO" id="GO:0055085">
    <property type="term" value="P:transmembrane transport"/>
    <property type="evidence" value="ECO:0007669"/>
    <property type="project" value="InterPro"/>
</dbReference>
<evidence type="ECO:0000256" key="4">
    <source>
        <dbReference type="ARBA" id="ARBA00022692"/>
    </source>
</evidence>
<accession>A0A7X6S480</accession>
<keyword evidence="3" id="KW-1003">Cell membrane</keyword>
<dbReference type="Gene3D" id="1.10.3720.10">
    <property type="entry name" value="MetI-like"/>
    <property type="match status" value="1"/>
</dbReference>
<dbReference type="PANTHER" id="PTHR43744">
    <property type="entry name" value="ABC TRANSPORTER PERMEASE PROTEIN MG189-RELATED-RELATED"/>
    <property type="match status" value="1"/>
</dbReference>
<dbReference type="InterPro" id="IPR000515">
    <property type="entry name" value="MetI-like"/>
</dbReference>
<keyword evidence="10" id="KW-1185">Reference proteome</keyword>
<dbReference type="RefSeq" id="WP_168722502.1">
    <property type="nucleotide sequence ID" value="NZ_JAAXPN010000009.1"/>
</dbReference>
<name>A0A7X6S480_9LACO</name>
<dbReference type="GO" id="GO:0005886">
    <property type="term" value="C:plasma membrane"/>
    <property type="evidence" value="ECO:0007669"/>
    <property type="project" value="UniProtKB-SubCell"/>
</dbReference>
<protein>
    <submittedName>
        <fullName evidence="9">Carbohydrate ABC transporter permease</fullName>
    </submittedName>
</protein>
<comment type="subcellular location">
    <subcellularLocation>
        <location evidence="1 7">Cell membrane</location>
        <topology evidence="1 7">Multi-pass membrane protein</topology>
    </subcellularLocation>
</comment>
<evidence type="ECO:0000256" key="5">
    <source>
        <dbReference type="ARBA" id="ARBA00022989"/>
    </source>
</evidence>